<dbReference type="EMBL" id="SRYB01000026">
    <property type="protein sequence ID" value="TGY77337.1"/>
    <property type="molecule type" value="Genomic_DNA"/>
</dbReference>
<evidence type="ECO:0000313" key="1">
    <source>
        <dbReference type="EMBL" id="TGY77337.1"/>
    </source>
</evidence>
<protein>
    <submittedName>
        <fullName evidence="1">Uncharacterized protein</fullName>
    </submittedName>
</protein>
<gene>
    <name evidence="1" type="ORF">E5331_14815</name>
</gene>
<proteinExistence type="predicted"/>
<reference evidence="1" key="1">
    <citation type="submission" date="2019-04" db="EMBL/GenBank/DDBJ databases">
        <title>Microbes associate with the intestines of laboratory mice.</title>
        <authorList>
            <person name="Navarre W."/>
            <person name="Wong E."/>
            <person name="Huang K."/>
            <person name="Tropini C."/>
            <person name="Ng K."/>
            <person name="Yu B."/>
        </authorList>
    </citation>
    <scope>NUCLEOTIDE SEQUENCE</scope>
    <source>
        <strain evidence="1">NM04_E33</strain>
    </source>
</reference>
<evidence type="ECO:0000313" key="2">
    <source>
        <dbReference type="Proteomes" id="UP000306319"/>
    </source>
</evidence>
<keyword evidence="2" id="KW-1185">Reference proteome</keyword>
<organism evidence="1 2">
    <name type="scientific">Lepagella muris</name>
    <dbReference type="NCBI Taxonomy" id="3032870"/>
    <lineage>
        <taxon>Bacteria</taxon>
        <taxon>Pseudomonadati</taxon>
        <taxon>Bacteroidota</taxon>
        <taxon>Bacteroidia</taxon>
        <taxon>Bacteroidales</taxon>
        <taxon>Muribaculaceae</taxon>
        <taxon>Lepagella</taxon>
    </lineage>
</organism>
<dbReference type="Proteomes" id="UP000306319">
    <property type="component" value="Unassembled WGS sequence"/>
</dbReference>
<comment type="caution">
    <text evidence="1">The sequence shown here is derived from an EMBL/GenBank/DDBJ whole genome shotgun (WGS) entry which is preliminary data.</text>
</comment>
<name>A0AC61RE75_9BACT</name>
<accession>A0AC61RE75</accession>
<sequence>MNKKQILLSSMETVALTAAGYLGIKSFSQNKDAYCSLLIENIEALTDGDDLPEIIIICSAELDRRCFTQGNRIAMCGEYMYYRCQYVGNPTFACINPPRGNKK</sequence>